<keyword evidence="4" id="KW-0472">Membrane</keyword>
<reference evidence="6" key="1">
    <citation type="submission" date="2019-04" db="EMBL/GenBank/DDBJ databases">
        <title>Genome assembly of Zosterops borbonicus 15179.</title>
        <authorList>
            <person name="Leroy T."/>
            <person name="Anselmetti Y."/>
            <person name="Tilak M.-K."/>
            <person name="Nabholz B."/>
        </authorList>
    </citation>
    <scope>NUCLEOTIDE SEQUENCE</scope>
    <source>
        <strain evidence="6">HGM_15179</strain>
        <tissue evidence="6">Muscle</tissue>
    </source>
</reference>
<dbReference type="Proteomes" id="UP000796761">
    <property type="component" value="Unassembled WGS sequence"/>
</dbReference>
<evidence type="ECO:0000256" key="2">
    <source>
        <dbReference type="ARBA" id="ARBA00022737"/>
    </source>
</evidence>
<dbReference type="OrthoDB" id="8195690at2759"/>
<dbReference type="PANTHER" id="PTHR45617:SF181">
    <property type="entry name" value="LP04042P"/>
    <property type="match status" value="1"/>
</dbReference>
<evidence type="ECO:0000256" key="3">
    <source>
        <dbReference type="SAM" id="MobiDB-lite"/>
    </source>
</evidence>
<dbReference type="Pfam" id="PF00560">
    <property type="entry name" value="LRR_1"/>
    <property type="match status" value="1"/>
</dbReference>
<dbReference type="Gene3D" id="3.80.10.10">
    <property type="entry name" value="Ribonuclease Inhibitor"/>
    <property type="match status" value="1"/>
</dbReference>
<protein>
    <submittedName>
        <fullName evidence="6">Uncharacterized protein</fullName>
    </submittedName>
</protein>
<dbReference type="InterPro" id="IPR032675">
    <property type="entry name" value="LRR_dom_sf"/>
</dbReference>
<name>A0A8K1D8A5_9PASS</name>
<accession>A0A8K1D8A5</accession>
<dbReference type="SMART" id="SM00369">
    <property type="entry name" value="LRR_TYP"/>
    <property type="match status" value="2"/>
</dbReference>
<evidence type="ECO:0000313" key="6">
    <source>
        <dbReference type="EMBL" id="TRZ06416.1"/>
    </source>
</evidence>
<dbReference type="EMBL" id="SWJQ01004329">
    <property type="protein sequence ID" value="TRZ05421.1"/>
    <property type="molecule type" value="Genomic_DNA"/>
</dbReference>
<feature type="region of interest" description="Disordered" evidence="3">
    <location>
        <begin position="237"/>
        <end position="260"/>
    </location>
</feature>
<evidence type="ECO:0000313" key="5">
    <source>
        <dbReference type="EMBL" id="TRZ05421.1"/>
    </source>
</evidence>
<evidence type="ECO:0000313" key="7">
    <source>
        <dbReference type="Proteomes" id="UP000796761"/>
    </source>
</evidence>
<dbReference type="InterPro" id="IPR001611">
    <property type="entry name" value="Leu-rich_rpt"/>
</dbReference>
<sequence length="260" mass="28232">MSAPRDTCTPFYNMPRLKHLSLSKKNISRLQPHTINQTPLLSLDLSGNRDLSMPMGALGELELSLQELSLRDNQMDEGQAVLPCLGTLQVLDLSGNHLSLLPPGLSCSPLESLDIWNNNLQTLGTVRNWSHSLRVMSVAGNPWSCCSLGWLDTLHAASMAVPDLRQSRCVFQEHGWNMSAGITSTPRWICPQPEGTASLALLMALMGLSLLCAWAFCLLRKGQKALGCVGLGSNRVGVSQSHHKGEGPAEEMPPDSITKV</sequence>
<proteinExistence type="predicted"/>
<feature type="transmembrane region" description="Helical" evidence="4">
    <location>
        <begin position="199"/>
        <end position="219"/>
    </location>
</feature>
<gene>
    <name evidence="6" type="ORF">HGM15179_020692</name>
    <name evidence="5" type="ORF">HGM15179_021685</name>
</gene>
<keyword evidence="2" id="KW-0677">Repeat</keyword>
<keyword evidence="4" id="KW-0812">Transmembrane</keyword>
<keyword evidence="7" id="KW-1185">Reference proteome</keyword>
<dbReference type="PANTHER" id="PTHR45617">
    <property type="entry name" value="LEUCINE RICH REPEAT FAMILY PROTEIN"/>
    <property type="match status" value="1"/>
</dbReference>
<dbReference type="EMBL" id="SWJQ01002527">
    <property type="protein sequence ID" value="TRZ06416.1"/>
    <property type="molecule type" value="Genomic_DNA"/>
</dbReference>
<dbReference type="AlphaFoldDB" id="A0A8K1D8A5"/>
<keyword evidence="1" id="KW-0433">Leucine-rich repeat</keyword>
<evidence type="ECO:0000256" key="1">
    <source>
        <dbReference type="ARBA" id="ARBA00022614"/>
    </source>
</evidence>
<dbReference type="SUPFAM" id="SSF52058">
    <property type="entry name" value="L domain-like"/>
    <property type="match status" value="1"/>
</dbReference>
<evidence type="ECO:0000256" key="4">
    <source>
        <dbReference type="SAM" id="Phobius"/>
    </source>
</evidence>
<dbReference type="InterPro" id="IPR003591">
    <property type="entry name" value="Leu-rich_rpt_typical-subtyp"/>
</dbReference>
<keyword evidence="4" id="KW-1133">Transmembrane helix</keyword>
<comment type="caution">
    <text evidence="6">The sequence shown here is derived from an EMBL/GenBank/DDBJ whole genome shotgun (WGS) entry which is preliminary data.</text>
</comment>
<dbReference type="PROSITE" id="PS51450">
    <property type="entry name" value="LRR"/>
    <property type="match status" value="1"/>
</dbReference>
<organism evidence="6 7">
    <name type="scientific">Zosterops borbonicus</name>
    <dbReference type="NCBI Taxonomy" id="364589"/>
    <lineage>
        <taxon>Eukaryota</taxon>
        <taxon>Metazoa</taxon>
        <taxon>Chordata</taxon>
        <taxon>Craniata</taxon>
        <taxon>Vertebrata</taxon>
        <taxon>Euteleostomi</taxon>
        <taxon>Archelosauria</taxon>
        <taxon>Archosauria</taxon>
        <taxon>Dinosauria</taxon>
        <taxon>Saurischia</taxon>
        <taxon>Theropoda</taxon>
        <taxon>Coelurosauria</taxon>
        <taxon>Aves</taxon>
        <taxon>Neognathae</taxon>
        <taxon>Neoaves</taxon>
        <taxon>Telluraves</taxon>
        <taxon>Australaves</taxon>
        <taxon>Passeriformes</taxon>
        <taxon>Sylvioidea</taxon>
        <taxon>Zosteropidae</taxon>
        <taxon>Zosterops</taxon>
    </lineage>
</organism>